<dbReference type="Proteomes" id="UP000029079">
    <property type="component" value="Chromosome"/>
</dbReference>
<feature type="domain" description="Nudix hydrolase" evidence="3">
    <location>
        <begin position="41"/>
        <end position="174"/>
    </location>
</feature>
<dbReference type="EMBL" id="CP009223">
    <property type="protein sequence ID" value="AIM62515.1"/>
    <property type="molecule type" value="Genomic_DNA"/>
</dbReference>
<gene>
    <name evidence="4" type="ORF">WS74_0263</name>
</gene>
<reference evidence="5" key="2">
    <citation type="submission" date="2014-08" db="EMBL/GenBank/DDBJ databases">
        <title>Complete genome of Weissella ceti strain WS74 isolated from diseased rainbow trout in Brazil.</title>
        <authorList>
            <person name="Figueiredo H.C.P."/>
            <person name="Leal C.A.G."/>
            <person name="Pereira F.L."/>
            <person name="Soares S.C."/>
            <person name="Dorella F.A."/>
            <person name="Carvalho A.F."/>
            <person name="Azevedo V.A.C."/>
        </authorList>
    </citation>
    <scope>NUCLEOTIDE SEQUENCE [LARGE SCALE GENOMIC DNA]</scope>
    <source>
        <strain evidence="5">WS74</strain>
    </source>
</reference>
<dbReference type="CDD" id="cd03424">
    <property type="entry name" value="NUDIX_ADPRase_Nudt5_UGPPase_Nudt14"/>
    <property type="match status" value="1"/>
</dbReference>
<evidence type="ECO:0000313" key="5">
    <source>
        <dbReference type="Proteomes" id="UP000029079"/>
    </source>
</evidence>
<dbReference type="GO" id="GO:0005829">
    <property type="term" value="C:cytosol"/>
    <property type="evidence" value="ECO:0007669"/>
    <property type="project" value="TreeGrafter"/>
</dbReference>
<keyword evidence="5" id="KW-1185">Reference proteome</keyword>
<evidence type="ECO:0000313" key="4">
    <source>
        <dbReference type="EMBL" id="AIM62515.1"/>
    </source>
</evidence>
<dbReference type="Pfam" id="PF00293">
    <property type="entry name" value="NUDIX"/>
    <property type="match status" value="1"/>
</dbReference>
<proteinExistence type="predicted"/>
<dbReference type="GO" id="GO:0019693">
    <property type="term" value="P:ribose phosphate metabolic process"/>
    <property type="evidence" value="ECO:0007669"/>
    <property type="project" value="TreeGrafter"/>
</dbReference>
<dbReference type="GO" id="GO:0016787">
    <property type="term" value="F:hydrolase activity"/>
    <property type="evidence" value="ECO:0007669"/>
    <property type="project" value="UniProtKB-KW"/>
</dbReference>
<evidence type="ECO:0000256" key="2">
    <source>
        <dbReference type="ARBA" id="ARBA00022801"/>
    </source>
</evidence>
<dbReference type="STRING" id="759620.WS105_0261"/>
<accession>A0A075U4Z0</accession>
<dbReference type="Gene3D" id="3.90.79.10">
    <property type="entry name" value="Nucleoside Triphosphate Pyrophosphohydrolase"/>
    <property type="match status" value="1"/>
</dbReference>
<dbReference type="KEGG" id="wct:WS74_0263"/>
<sequence length="184" mass="21025">MDEQYREEVIAEAVKFDGKIIKVTQQTVRLPNGAEATRDIVYHSGAVAVMALTSDDKMILTRQWRAPIKAMSLEIPAGKLDDRDKKDTLHAAIRELNEEVRMQAGNWQEVANFYTSIGFADEHMTLYLATDLSPVDDELPQDDDENLDLLMVTFDEMTELFNAGKLQDAKTLMAYFHWQVLRNK</sequence>
<protein>
    <submittedName>
        <fullName evidence="4">NudF protein</fullName>
    </submittedName>
</protein>
<keyword evidence="2" id="KW-0378">Hydrolase</keyword>
<dbReference type="GO" id="GO:0006753">
    <property type="term" value="P:nucleoside phosphate metabolic process"/>
    <property type="evidence" value="ECO:0007669"/>
    <property type="project" value="TreeGrafter"/>
</dbReference>
<dbReference type="AlphaFoldDB" id="A0A075U4Z0"/>
<dbReference type="KEGG" id="wci:WS105_0261"/>
<dbReference type="KEGG" id="wce:WS08_0263"/>
<dbReference type="PROSITE" id="PS51462">
    <property type="entry name" value="NUDIX"/>
    <property type="match status" value="1"/>
</dbReference>
<organism evidence="4 5">
    <name type="scientific">Weissella ceti</name>
    <dbReference type="NCBI Taxonomy" id="759620"/>
    <lineage>
        <taxon>Bacteria</taxon>
        <taxon>Bacillati</taxon>
        <taxon>Bacillota</taxon>
        <taxon>Bacilli</taxon>
        <taxon>Lactobacillales</taxon>
        <taxon>Lactobacillaceae</taxon>
        <taxon>Weissella</taxon>
    </lineage>
</organism>
<dbReference type="InterPro" id="IPR015797">
    <property type="entry name" value="NUDIX_hydrolase-like_dom_sf"/>
</dbReference>
<name>A0A075U4Z0_9LACO</name>
<comment type="cofactor">
    <cofactor evidence="1">
        <name>Mg(2+)</name>
        <dbReference type="ChEBI" id="CHEBI:18420"/>
    </cofactor>
</comment>
<dbReference type="PANTHER" id="PTHR11839">
    <property type="entry name" value="UDP/ADP-SUGAR PYROPHOSPHATASE"/>
    <property type="match status" value="1"/>
</dbReference>
<dbReference type="PATRIC" id="fig|759620.7.peg.249"/>
<dbReference type="InterPro" id="IPR000086">
    <property type="entry name" value="NUDIX_hydrolase_dom"/>
</dbReference>
<dbReference type="SUPFAM" id="SSF55811">
    <property type="entry name" value="Nudix"/>
    <property type="match status" value="1"/>
</dbReference>
<evidence type="ECO:0000259" key="3">
    <source>
        <dbReference type="PROSITE" id="PS51462"/>
    </source>
</evidence>
<dbReference type="OrthoDB" id="9806150at2"/>
<evidence type="ECO:0000256" key="1">
    <source>
        <dbReference type="ARBA" id="ARBA00001946"/>
    </source>
</evidence>
<dbReference type="RefSeq" id="WP_009495750.1">
    <property type="nucleotide sequence ID" value="NZ_CP009223.1"/>
</dbReference>
<dbReference type="PANTHER" id="PTHR11839:SF18">
    <property type="entry name" value="NUDIX HYDROLASE DOMAIN-CONTAINING PROTEIN"/>
    <property type="match status" value="1"/>
</dbReference>
<reference evidence="4 5" key="1">
    <citation type="journal article" date="2014" name="Genome Announc.">
        <title>Complete Genome Sequences of Fish Pathogenic Weissella ceti Strains WS74 and WS105.</title>
        <authorList>
            <person name="Figueiredo H.C."/>
            <person name="Leal C.A."/>
            <person name="Dorella F.A."/>
            <person name="Carvalho A.F."/>
            <person name="Soares S.C."/>
            <person name="Pereira F.L."/>
            <person name="Azevedo V.A."/>
        </authorList>
    </citation>
    <scope>NUCLEOTIDE SEQUENCE [LARGE SCALE GENOMIC DNA]</scope>
    <source>
        <strain evidence="4 5">WS74</strain>
    </source>
</reference>